<dbReference type="InterPro" id="IPR013762">
    <property type="entry name" value="Integrase-like_cat_sf"/>
</dbReference>
<organism evidence="2 3">
    <name type="scientific">Pseudomonas cavernicola</name>
    <dbReference type="NCBI Taxonomy" id="2320866"/>
    <lineage>
        <taxon>Bacteria</taxon>
        <taxon>Pseudomonadati</taxon>
        <taxon>Pseudomonadota</taxon>
        <taxon>Gammaproteobacteria</taxon>
        <taxon>Pseudomonadales</taxon>
        <taxon>Pseudomonadaceae</taxon>
        <taxon>Pseudomonas</taxon>
    </lineage>
</organism>
<keyword evidence="3" id="KW-1185">Reference proteome</keyword>
<dbReference type="SUPFAM" id="SSF56349">
    <property type="entry name" value="DNA breaking-rejoining enzymes"/>
    <property type="match status" value="1"/>
</dbReference>
<dbReference type="GO" id="GO:0006310">
    <property type="term" value="P:DNA recombination"/>
    <property type="evidence" value="ECO:0007669"/>
    <property type="project" value="UniProtKB-KW"/>
</dbReference>
<sequence length="426" mass="48956">MATIEAINFKQHRAVVLDKQVTWSAVQHTNPINSLPQLFWADGKPWREVNLWLMEQALDRDLTLATVDAKAVSLLSYANWLEFSCVDWWHFPVRKADRCLNRYRGFLIKQRGDGHLAPATVTQRMRVAIQLYRWLQTNKIISSDWPLWTERNIGIHVHDVFGFKRAIECVSTDLMIPNRRSTSDRLEDGLLPISANDRDSLLEFSRTHGSQELYLMLLLGFFSGLRIQTISDLKIQTINNALPEPGVSGLYKIHVGPDATPRVATKYNVSGFVWITKSLLERLKQYAYDTRRLKREALADTNNKDLLFLTRFGNPYARRASDKSPAINVELFHLREKARNRQLSVLQNFHFHQSRCTFATELARLAIRVGGAIHAIAIVKEALLHRSESSSLKYIKFLEKSPIKEEAANEFTTEFLGLVSKQDENL</sequence>
<dbReference type="CDD" id="cd00397">
    <property type="entry name" value="DNA_BRE_C"/>
    <property type="match status" value="1"/>
</dbReference>
<comment type="caution">
    <text evidence="2">The sequence shown here is derived from an EMBL/GenBank/DDBJ whole genome shotgun (WGS) entry which is preliminary data.</text>
</comment>
<reference evidence="2 3" key="1">
    <citation type="submission" date="2018-09" db="EMBL/GenBank/DDBJ databases">
        <authorList>
            <person name="Zhu H."/>
        </authorList>
    </citation>
    <scope>NUCLEOTIDE SEQUENCE [LARGE SCALE GENOMIC DNA]</scope>
    <source>
        <strain evidence="2 3">K1S02-6</strain>
    </source>
</reference>
<dbReference type="OrthoDB" id="8823540at2"/>
<proteinExistence type="predicted"/>
<dbReference type="InterPro" id="IPR011010">
    <property type="entry name" value="DNA_brk_join_enz"/>
</dbReference>
<dbReference type="AlphaFoldDB" id="A0A418XKC7"/>
<dbReference type="GO" id="GO:0015074">
    <property type="term" value="P:DNA integration"/>
    <property type="evidence" value="ECO:0007669"/>
    <property type="project" value="InterPro"/>
</dbReference>
<protein>
    <submittedName>
        <fullName evidence="2">Site-specific integrase</fullName>
    </submittedName>
</protein>
<evidence type="ECO:0000313" key="3">
    <source>
        <dbReference type="Proteomes" id="UP000284021"/>
    </source>
</evidence>
<gene>
    <name evidence="2" type="ORF">D3879_06585</name>
</gene>
<name>A0A418XKC7_9PSED</name>
<evidence type="ECO:0000313" key="2">
    <source>
        <dbReference type="EMBL" id="RJG12939.1"/>
    </source>
</evidence>
<accession>A0A418XKC7</accession>
<evidence type="ECO:0000256" key="1">
    <source>
        <dbReference type="ARBA" id="ARBA00023172"/>
    </source>
</evidence>
<dbReference type="Gene3D" id="1.10.443.10">
    <property type="entry name" value="Intergrase catalytic core"/>
    <property type="match status" value="1"/>
</dbReference>
<dbReference type="GO" id="GO:0003677">
    <property type="term" value="F:DNA binding"/>
    <property type="evidence" value="ECO:0007669"/>
    <property type="project" value="InterPro"/>
</dbReference>
<keyword evidence="1" id="KW-0233">DNA recombination</keyword>
<dbReference type="RefSeq" id="WP_119953262.1">
    <property type="nucleotide sequence ID" value="NZ_QYUR01000002.1"/>
</dbReference>
<dbReference type="Proteomes" id="UP000284021">
    <property type="component" value="Unassembled WGS sequence"/>
</dbReference>
<dbReference type="EMBL" id="QYUR01000002">
    <property type="protein sequence ID" value="RJG12939.1"/>
    <property type="molecule type" value="Genomic_DNA"/>
</dbReference>